<dbReference type="EMBL" id="CAJOBC010153450">
    <property type="protein sequence ID" value="CAF4679331.1"/>
    <property type="molecule type" value="Genomic_DNA"/>
</dbReference>
<feature type="compositionally biased region" description="Polar residues" evidence="1">
    <location>
        <begin position="1"/>
        <end position="10"/>
    </location>
</feature>
<reference evidence="2" key="1">
    <citation type="submission" date="2021-02" db="EMBL/GenBank/DDBJ databases">
        <authorList>
            <person name="Nowell W R."/>
        </authorList>
    </citation>
    <scope>NUCLEOTIDE SEQUENCE</scope>
</reference>
<keyword evidence="4" id="KW-1185">Reference proteome</keyword>
<evidence type="ECO:0000313" key="3">
    <source>
        <dbReference type="EMBL" id="CAF4679331.1"/>
    </source>
</evidence>
<evidence type="ECO:0000313" key="4">
    <source>
        <dbReference type="Proteomes" id="UP000663829"/>
    </source>
</evidence>
<dbReference type="EMBL" id="CAJNOQ010066088">
    <property type="protein sequence ID" value="CAF1680226.1"/>
    <property type="molecule type" value="Genomic_DNA"/>
</dbReference>
<gene>
    <name evidence="2" type="ORF">GPM918_LOCUS46580</name>
    <name evidence="3" type="ORF">SRO942_LOCUS51029</name>
</gene>
<feature type="compositionally biased region" description="Polar residues" evidence="1">
    <location>
        <begin position="16"/>
        <end position="33"/>
    </location>
</feature>
<sequence>MKRNFTSPENQDNKQSKMSSSPQFDTTSITTDASDVIGLQ</sequence>
<name>A0A816H1N6_9BILA</name>
<feature type="region of interest" description="Disordered" evidence="1">
    <location>
        <begin position="1"/>
        <end position="40"/>
    </location>
</feature>
<protein>
    <submittedName>
        <fullName evidence="2">Uncharacterized protein</fullName>
    </submittedName>
</protein>
<dbReference type="OrthoDB" id="7481777at2759"/>
<proteinExistence type="predicted"/>
<evidence type="ECO:0000313" key="2">
    <source>
        <dbReference type="EMBL" id="CAF1680226.1"/>
    </source>
</evidence>
<organism evidence="2 4">
    <name type="scientific">Didymodactylos carnosus</name>
    <dbReference type="NCBI Taxonomy" id="1234261"/>
    <lineage>
        <taxon>Eukaryota</taxon>
        <taxon>Metazoa</taxon>
        <taxon>Spiralia</taxon>
        <taxon>Gnathifera</taxon>
        <taxon>Rotifera</taxon>
        <taxon>Eurotatoria</taxon>
        <taxon>Bdelloidea</taxon>
        <taxon>Philodinida</taxon>
        <taxon>Philodinidae</taxon>
        <taxon>Didymodactylos</taxon>
    </lineage>
</organism>
<comment type="caution">
    <text evidence="2">The sequence shown here is derived from an EMBL/GenBank/DDBJ whole genome shotgun (WGS) entry which is preliminary data.</text>
</comment>
<dbReference type="AlphaFoldDB" id="A0A816H1N6"/>
<dbReference type="Proteomes" id="UP000681722">
    <property type="component" value="Unassembled WGS sequence"/>
</dbReference>
<feature type="non-terminal residue" evidence="2">
    <location>
        <position position="40"/>
    </location>
</feature>
<dbReference type="Proteomes" id="UP000663829">
    <property type="component" value="Unassembled WGS sequence"/>
</dbReference>
<evidence type="ECO:0000256" key="1">
    <source>
        <dbReference type="SAM" id="MobiDB-lite"/>
    </source>
</evidence>
<accession>A0A816H1N6</accession>